<reference evidence="2 3" key="1">
    <citation type="submission" date="2020-04" db="EMBL/GenBank/DDBJ databases">
        <title>Knoellia sp. isolate from air conditioner.</title>
        <authorList>
            <person name="Chea S."/>
            <person name="Kim D.-U."/>
        </authorList>
    </citation>
    <scope>NUCLEOTIDE SEQUENCE [LARGE SCALE GENOMIC DNA]</scope>
    <source>
        <strain evidence="2 3">DB2414S</strain>
    </source>
</reference>
<comment type="caution">
    <text evidence="2">The sequence shown here is derived from an EMBL/GenBank/DDBJ whole genome shotgun (WGS) entry which is preliminary data.</text>
</comment>
<gene>
    <name evidence="2" type="ORF">HJG52_04250</name>
</gene>
<evidence type="ECO:0000256" key="1">
    <source>
        <dbReference type="SAM" id="MobiDB-lite"/>
    </source>
</evidence>
<organism evidence="2 3">
    <name type="scientific">Knoellia koreensis</name>
    <dbReference type="NCBI Taxonomy" id="2730921"/>
    <lineage>
        <taxon>Bacteria</taxon>
        <taxon>Bacillati</taxon>
        <taxon>Actinomycetota</taxon>
        <taxon>Actinomycetes</taxon>
        <taxon>Micrococcales</taxon>
        <taxon>Intrasporangiaceae</taxon>
        <taxon>Knoellia</taxon>
    </lineage>
</organism>
<proteinExistence type="predicted"/>
<dbReference type="AlphaFoldDB" id="A0A849HF19"/>
<dbReference type="EMBL" id="JABEPQ010000001">
    <property type="protein sequence ID" value="NNM45214.1"/>
    <property type="molecule type" value="Genomic_DNA"/>
</dbReference>
<evidence type="ECO:0000313" key="2">
    <source>
        <dbReference type="EMBL" id="NNM45214.1"/>
    </source>
</evidence>
<evidence type="ECO:0008006" key="4">
    <source>
        <dbReference type="Google" id="ProtNLM"/>
    </source>
</evidence>
<evidence type="ECO:0000313" key="3">
    <source>
        <dbReference type="Proteomes" id="UP000588586"/>
    </source>
</evidence>
<feature type="compositionally biased region" description="Low complexity" evidence="1">
    <location>
        <begin position="44"/>
        <end position="60"/>
    </location>
</feature>
<protein>
    <recommendedName>
        <fullName evidence="4">DUF732 domain-containing protein</fullName>
    </recommendedName>
</protein>
<accession>A0A849HF19</accession>
<feature type="region of interest" description="Disordered" evidence="1">
    <location>
        <begin position="34"/>
        <end position="60"/>
    </location>
</feature>
<dbReference type="Proteomes" id="UP000588586">
    <property type="component" value="Unassembled WGS sequence"/>
</dbReference>
<sequence>MIDFHGEPLTRLRFHAVALLGAIGLLLGGCSPDESTSQPADAKSTAGTSTTPSTPVTTVSRSPADAAFLSEANAALDNTMSSEYLLGRRKLICDRLTSDHTATGWQAVFDAEHSQANEPVVTIAFLQAAVKSGCPKLAATMPKAMEPAPIGMTKSEAAYVQAADTGGGLTSDEILAGGRETCATLTNYAGEQLVRYLIEENFPDEDAIRFLCPMYRSALAQSKLGFGDGNYQVGNRGSNLLTIKPGTYRSPPGTRNCYWERSTPEGVTIDNDFVTNAPAGVLVKIRPGDGAFTSSECGSWLRVK</sequence>
<name>A0A849HF19_9MICO</name>
<keyword evidence="3" id="KW-1185">Reference proteome</keyword>
<dbReference type="RefSeq" id="WP_171242265.1">
    <property type="nucleotide sequence ID" value="NZ_JABEPQ010000001.1"/>
</dbReference>